<dbReference type="GO" id="GO:0051301">
    <property type="term" value="P:cell division"/>
    <property type="evidence" value="ECO:0007669"/>
    <property type="project" value="UniProtKB-KW"/>
</dbReference>
<dbReference type="GO" id="GO:0005634">
    <property type="term" value="C:nucleus"/>
    <property type="evidence" value="ECO:0007669"/>
    <property type="project" value="UniProtKB-SubCell"/>
</dbReference>
<dbReference type="AlphaFoldDB" id="A0A7L3R7D2"/>
<keyword evidence="8" id="KW-0132">Cell division</keyword>
<keyword evidence="9" id="KW-0498">Mitosis</keyword>
<feature type="non-terminal residue" evidence="20">
    <location>
        <position position="1198"/>
    </location>
</feature>
<comment type="subcellular location">
    <subcellularLocation>
        <location evidence="2">Chromosome</location>
    </subcellularLocation>
    <subcellularLocation>
        <location evidence="3">Cytoplasm</location>
    </subcellularLocation>
    <subcellularLocation>
        <location evidence="1">Nucleus</location>
    </subcellularLocation>
</comment>
<feature type="non-terminal residue" evidence="20">
    <location>
        <position position="1"/>
    </location>
</feature>
<evidence type="ECO:0000256" key="10">
    <source>
        <dbReference type="ARBA" id="ARBA00022990"/>
    </source>
</evidence>
<feature type="compositionally biased region" description="Polar residues" evidence="18">
    <location>
        <begin position="491"/>
        <end position="517"/>
    </location>
</feature>
<name>A0A7L3R7D2_CEPGR</name>
<feature type="region of interest" description="Disordered" evidence="18">
    <location>
        <begin position="185"/>
        <end position="205"/>
    </location>
</feature>
<evidence type="ECO:0000256" key="14">
    <source>
        <dbReference type="ARBA" id="ARBA00054706"/>
    </source>
</evidence>
<feature type="region of interest" description="Disordered" evidence="18">
    <location>
        <begin position="1"/>
        <end position="28"/>
    </location>
</feature>
<feature type="compositionally biased region" description="Basic and acidic residues" evidence="18">
    <location>
        <begin position="540"/>
        <end position="549"/>
    </location>
</feature>
<dbReference type="Gene3D" id="1.25.10.10">
    <property type="entry name" value="Leucine-rich Repeat Variant"/>
    <property type="match status" value="1"/>
</dbReference>
<evidence type="ECO:0000313" key="20">
    <source>
        <dbReference type="EMBL" id="NXV11697.1"/>
    </source>
</evidence>
<feature type="domain" description="WAPL" evidence="19">
    <location>
        <begin position="635"/>
        <end position="1177"/>
    </location>
</feature>
<evidence type="ECO:0000256" key="13">
    <source>
        <dbReference type="ARBA" id="ARBA00023306"/>
    </source>
</evidence>
<keyword evidence="11" id="KW-0175">Coiled coil</keyword>
<evidence type="ECO:0000313" key="21">
    <source>
        <dbReference type="Proteomes" id="UP000578766"/>
    </source>
</evidence>
<dbReference type="FunFam" id="1.25.10.10:FF:000085">
    <property type="entry name" value="Wings apart-like protein homolog"/>
    <property type="match status" value="1"/>
</dbReference>
<dbReference type="Pfam" id="PF07814">
    <property type="entry name" value="WAPL"/>
    <property type="match status" value="1"/>
</dbReference>
<evidence type="ECO:0000256" key="11">
    <source>
        <dbReference type="ARBA" id="ARBA00023054"/>
    </source>
</evidence>
<accession>A0A7L3R7D2</accession>
<evidence type="ECO:0000256" key="4">
    <source>
        <dbReference type="ARBA" id="ARBA00006854"/>
    </source>
</evidence>
<dbReference type="Proteomes" id="UP000578766">
    <property type="component" value="Unassembled WGS sequence"/>
</dbReference>
<dbReference type="InterPro" id="IPR039874">
    <property type="entry name" value="WAPL"/>
</dbReference>
<dbReference type="GO" id="GO:0005737">
    <property type="term" value="C:cytoplasm"/>
    <property type="evidence" value="ECO:0007669"/>
    <property type="project" value="UniProtKB-SubCell"/>
</dbReference>
<keyword evidence="7" id="KW-0597">Phosphoprotein</keyword>
<dbReference type="InterPro" id="IPR022771">
    <property type="entry name" value="WAPL_C"/>
</dbReference>
<keyword evidence="6" id="KW-0963">Cytoplasm</keyword>
<feature type="region of interest" description="Disordered" evidence="18">
    <location>
        <begin position="1061"/>
        <end position="1110"/>
    </location>
</feature>
<dbReference type="InterPro" id="IPR012502">
    <property type="entry name" value="WAPL_dom"/>
</dbReference>
<feature type="compositionally biased region" description="Low complexity" evidence="18">
    <location>
        <begin position="84"/>
        <end position="97"/>
    </location>
</feature>
<feature type="region of interest" description="Disordered" evidence="18">
    <location>
        <begin position="326"/>
        <end position="354"/>
    </location>
</feature>
<feature type="compositionally biased region" description="Basic and acidic residues" evidence="18">
    <location>
        <begin position="54"/>
        <end position="66"/>
    </location>
</feature>
<evidence type="ECO:0000256" key="12">
    <source>
        <dbReference type="ARBA" id="ARBA00023242"/>
    </source>
</evidence>
<evidence type="ECO:0000256" key="9">
    <source>
        <dbReference type="ARBA" id="ARBA00022776"/>
    </source>
</evidence>
<feature type="region of interest" description="Disordered" evidence="18">
    <location>
        <begin position="45"/>
        <end position="132"/>
    </location>
</feature>
<gene>
    <name evidence="20" type="primary">Wapl</name>
    <name evidence="20" type="ORF">CEPGRY_R08319</name>
</gene>
<proteinExistence type="inferred from homology"/>
<feature type="compositionally biased region" description="Polar residues" evidence="18">
    <location>
        <begin position="326"/>
        <end position="339"/>
    </location>
</feature>
<keyword evidence="21" id="KW-1185">Reference proteome</keyword>
<keyword evidence="12" id="KW-0539">Nucleus</keyword>
<dbReference type="EMBL" id="VZUD01000013">
    <property type="protein sequence ID" value="NXV11697.1"/>
    <property type="molecule type" value="Genomic_DNA"/>
</dbReference>
<evidence type="ECO:0000256" key="2">
    <source>
        <dbReference type="ARBA" id="ARBA00004286"/>
    </source>
</evidence>
<dbReference type="GO" id="GO:0005694">
    <property type="term" value="C:chromosome"/>
    <property type="evidence" value="ECO:0007669"/>
    <property type="project" value="UniProtKB-SubCell"/>
</dbReference>
<keyword evidence="5" id="KW-0158">Chromosome</keyword>
<feature type="compositionally biased region" description="Polar residues" evidence="18">
    <location>
        <begin position="117"/>
        <end position="132"/>
    </location>
</feature>
<comment type="function">
    <text evidence="14">Regulator of sister chromatid cohesion in mitosis which negatively regulates cohesin association with chromatin. Involved in both sister chromatid cohesion during interphase and sister-chromatid resolution during early stages of mitosis. Couples DNA replication to sister chromatid cohesion. Cohesion ensures that chromosome partitioning is accurate in both meiotic and mitotic cells and plays an important role in DNA repair.</text>
</comment>
<evidence type="ECO:0000256" key="17">
    <source>
        <dbReference type="ARBA" id="ARBA00080613"/>
    </source>
</evidence>
<dbReference type="PANTHER" id="PTHR22100">
    <property type="entry name" value="WINGS APART-LIKE PROTEIN HOMOLOG"/>
    <property type="match status" value="1"/>
</dbReference>
<keyword evidence="13" id="KW-0131">Cell cycle</keyword>
<comment type="subunit">
    <text evidence="15">Interacts with the cohesin complex throughout the cell cycle; interacts with both chromatin-bound and soluble pools of the complex. Interacts with RAD21; the interaction is direct. Interacts with PDS5A; the interaction is direct, cohesin-dependent and competitive with CDCA5/SORORIN. Interacts (via FGF motifs) with PDS5B; the interaction is direct. Interacts with a SMC1 protein (SMC1A or SMC1B) and SMC3.</text>
</comment>
<evidence type="ECO:0000256" key="7">
    <source>
        <dbReference type="ARBA" id="ARBA00022553"/>
    </source>
</evidence>
<evidence type="ECO:0000256" key="3">
    <source>
        <dbReference type="ARBA" id="ARBA00004496"/>
    </source>
</evidence>
<keyword evidence="10" id="KW-0007">Acetylation</keyword>
<sequence>MTSRFGKTYSRKGGNGSSKFDEVFSNKRTTLSTKWGETTFMAKLGQKRPSVKPDISEVPKKPKVEDEVTEDPFGFDSDEESLPVSSKNVSQAKSSSQLEPGEAAQPEDFTPLLEANSRINQPDSGENVASSKCISLDNTVPLLKEKSTSKNAEDGECKGSSAKLVTADKIQNLNEDNEKNSHFIYENAEDSNKTNAETTDTSGYNIEAKVLPDSWDSHIGKTAGSPSETSQTKGALRTHLYEWEDETEDTRTGEYILDFDNEHLSEVKSKDEECDKEDAENPKEAISEELVQTIPRPSNCRTYCRSNKAKSQGATNFDKLIDGTSQSLSKANNESNNDGLNPARKVSLSSGTSFRGTVGRTRDYTVLHPSCLSVCNVTIQDTMERIDEFTTAAPTDLGEAGRLRKKADIATTKTTTRFRPSNTKSKKDVKLEFFGFDDQDEGGGDEGASRSCGSSNYKIKYFGFDDLSESEDEDEEWQVAERKANKKRSRTAPSSSLQSTSDSNENCSQDSQLSTNADLLEFSEDAAGVPEGNKKSTNKQGDKSKENTRKIFSGPKRSPTKAVYNARHWNQPESEALPAPPALKTPSVPVRLSSKEAIHKDDGVFKAPAPPPKVIKTVTIPTQPYQEIVTALKCRKEDKELYTVVQHVKHFNDVVEFGENQEFTDDIEYLLSGLKSNQPLNTRCLSVISLATKCAMPSFRMHLRAHGMVAMVFKTLDDSQHHQNLSLCTAALMYILSRDRLNMDLDRASLDLMIRLLELEQDASSAKLLNEKDMNKIKEKIRRLCETVHNKHLDLENITTGHLAMETLLSLTSKRAGDWFKEELRLLGGLDHIVDKVKECVDHLSSDEDEEKLVASLWGAERCLRVLESVTVHNPENQSYLIAYKDSQLIVSSAKALQHCEELIQRYNRAEDSICLPDNKSVPHQNVTNHVGKAVEDCMRAIIGVLLNLTNDNEWGSTKTGEQDGLIGTAMNCVLQVPKFLPQEQRFDIRVLGLGLLINLVEYSARNRHCLVNMETSCSFDSFCTGEGDDSLKITGQIDAVQALVQLFLERERAAQLAESQTDELIKEAPTAQHDKSGEWQETSGEIQWVSTEKSDSTEEKDKKEEDDEELDLNKALQHAGKHMEDCIVASYTALLLGCLCQESPINVTTVREYLPEGDFSIMTEMLKKFLSFMNLTCAVGTTGQKSISRVIEYLEHC</sequence>
<evidence type="ECO:0000256" key="15">
    <source>
        <dbReference type="ARBA" id="ARBA00064348"/>
    </source>
</evidence>
<evidence type="ECO:0000256" key="8">
    <source>
        <dbReference type="ARBA" id="ARBA00022618"/>
    </source>
</evidence>
<evidence type="ECO:0000256" key="6">
    <source>
        <dbReference type="ARBA" id="ARBA00022490"/>
    </source>
</evidence>
<feature type="compositionally biased region" description="Polar residues" evidence="18">
    <location>
        <begin position="193"/>
        <end position="204"/>
    </location>
</feature>
<evidence type="ECO:0000256" key="5">
    <source>
        <dbReference type="ARBA" id="ARBA00022454"/>
    </source>
</evidence>
<dbReference type="InterPro" id="IPR011989">
    <property type="entry name" value="ARM-like"/>
</dbReference>
<feature type="compositionally biased region" description="Basic and acidic residues" evidence="18">
    <location>
        <begin position="1093"/>
        <end position="1104"/>
    </location>
</feature>
<comment type="similarity">
    <text evidence="4">Belongs to the WAPL family.</text>
</comment>
<comment type="caution">
    <text evidence="20">The sequence shown here is derived from an EMBL/GenBank/DDBJ whole genome shotgun (WGS) entry which is preliminary data.</text>
</comment>
<evidence type="ECO:0000256" key="18">
    <source>
        <dbReference type="SAM" id="MobiDB-lite"/>
    </source>
</evidence>
<evidence type="ECO:0000259" key="19">
    <source>
        <dbReference type="PROSITE" id="PS51271"/>
    </source>
</evidence>
<dbReference type="PROSITE" id="PS51271">
    <property type="entry name" value="WAPL"/>
    <property type="match status" value="1"/>
</dbReference>
<dbReference type="PANTHER" id="PTHR22100:SF13">
    <property type="entry name" value="WINGS APART-LIKE PROTEIN HOMOLOG"/>
    <property type="match status" value="1"/>
</dbReference>
<evidence type="ECO:0000256" key="1">
    <source>
        <dbReference type="ARBA" id="ARBA00004123"/>
    </source>
</evidence>
<feature type="region of interest" description="Disordered" evidence="18">
    <location>
        <begin position="470"/>
        <end position="562"/>
    </location>
</feature>
<reference evidence="20 21" key="1">
    <citation type="submission" date="2019-09" db="EMBL/GenBank/DDBJ databases">
        <title>Bird 10,000 Genomes (B10K) Project - Family phase.</title>
        <authorList>
            <person name="Zhang G."/>
        </authorList>
    </citation>
    <scope>NUCLEOTIDE SEQUENCE [LARGE SCALE GENOMIC DNA]</scope>
    <source>
        <strain evidence="20">OUT-0020</strain>
        <tissue evidence="20">Liver</tissue>
    </source>
</reference>
<evidence type="ECO:0000256" key="16">
    <source>
        <dbReference type="ARBA" id="ARBA00069316"/>
    </source>
</evidence>
<protein>
    <recommendedName>
        <fullName evidence="16">Wings apart-like protein homolog</fullName>
    </recommendedName>
    <alternativeName>
        <fullName evidence="17">WAPL cohesin release factor</fullName>
    </alternativeName>
</protein>
<organism evidence="20 21">
    <name type="scientific">Cepphus grylle</name>
    <name type="common">Black guillemot</name>
    <name type="synonym">Alca grylle</name>
    <dbReference type="NCBI Taxonomy" id="28697"/>
    <lineage>
        <taxon>Eukaryota</taxon>
        <taxon>Metazoa</taxon>
        <taxon>Chordata</taxon>
        <taxon>Craniata</taxon>
        <taxon>Vertebrata</taxon>
        <taxon>Euteleostomi</taxon>
        <taxon>Archelosauria</taxon>
        <taxon>Archosauria</taxon>
        <taxon>Dinosauria</taxon>
        <taxon>Saurischia</taxon>
        <taxon>Theropoda</taxon>
        <taxon>Coelurosauria</taxon>
        <taxon>Aves</taxon>
        <taxon>Neognathae</taxon>
        <taxon>Neoaves</taxon>
        <taxon>Charadriiformes</taxon>
        <taxon>Alcidae</taxon>
        <taxon>Cepphus</taxon>
    </lineage>
</organism>
<feature type="compositionally biased region" description="Polar residues" evidence="18">
    <location>
        <begin position="1080"/>
        <end position="1090"/>
    </location>
</feature>